<reference evidence="3" key="1">
    <citation type="journal article" date="2019" name="Int. J. Syst. Evol. Microbiol.">
        <title>The Global Catalogue of Microorganisms (GCM) 10K type strain sequencing project: providing services to taxonomists for standard genome sequencing and annotation.</title>
        <authorList>
            <consortium name="The Broad Institute Genomics Platform"/>
            <consortium name="The Broad Institute Genome Sequencing Center for Infectious Disease"/>
            <person name="Wu L."/>
            <person name="Ma J."/>
        </authorList>
    </citation>
    <scope>NUCLEOTIDE SEQUENCE [LARGE SCALE GENOMIC DNA]</scope>
    <source>
        <strain evidence="3">VKM B-3226</strain>
    </source>
</reference>
<proteinExistence type="predicted"/>
<evidence type="ECO:0000313" key="3">
    <source>
        <dbReference type="Proteomes" id="UP001595596"/>
    </source>
</evidence>
<dbReference type="InterPro" id="IPR027417">
    <property type="entry name" value="P-loop_NTPase"/>
</dbReference>
<evidence type="ECO:0000259" key="1">
    <source>
        <dbReference type="Pfam" id="PF13175"/>
    </source>
</evidence>
<protein>
    <submittedName>
        <fullName evidence="2">AAA family ATPase</fullName>
    </submittedName>
</protein>
<dbReference type="EMBL" id="JBHRXE010000064">
    <property type="protein sequence ID" value="MFC3571591.1"/>
    <property type="molecule type" value="Genomic_DNA"/>
</dbReference>
<dbReference type="SUPFAM" id="SSF52540">
    <property type="entry name" value="P-loop containing nucleoside triphosphate hydrolases"/>
    <property type="match status" value="1"/>
</dbReference>
<dbReference type="Proteomes" id="UP001595596">
    <property type="component" value="Unassembled WGS sequence"/>
</dbReference>
<dbReference type="Gene3D" id="3.40.50.300">
    <property type="entry name" value="P-loop containing nucleotide triphosphate hydrolases"/>
    <property type="match status" value="1"/>
</dbReference>
<evidence type="ECO:0000313" key="2">
    <source>
        <dbReference type="EMBL" id="MFC3571591.1"/>
    </source>
</evidence>
<name>A0ABV7S5A1_9RHOB</name>
<dbReference type="Pfam" id="PF13175">
    <property type="entry name" value="AAA_15"/>
    <property type="match status" value="1"/>
</dbReference>
<keyword evidence="3" id="KW-1185">Reference proteome</keyword>
<organism evidence="2 3">
    <name type="scientific">Paracoccus simplex</name>
    <dbReference type="NCBI Taxonomy" id="2086346"/>
    <lineage>
        <taxon>Bacteria</taxon>
        <taxon>Pseudomonadati</taxon>
        <taxon>Pseudomonadota</taxon>
        <taxon>Alphaproteobacteria</taxon>
        <taxon>Rhodobacterales</taxon>
        <taxon>Paracoccaceae</taxon>
        <taxon>Paracoccus</taxon>
    </lineage>
</organism>
<dbReference type="RefSeq" id="WP_379033570.1">
    <property type="nucleotide sequence ID" value="NZ_JBHRXE010000064.1"/>
</dbReference>
<gene>
    <name evidence="2" type="ORF">ACFOMP_19255</name>
</gene>
<accession>A0ABV7S5A1</accession>
<sequence length="274" mass="29913">MKLEKVHVTNFRSVDDSEEFGVEPVTCLVGKNEAGKSAILLALAALNPHPSTPAAFDRERDYPRRLLTQYDDRHGGDAAVAITTSWRLTPAELTSIAAAVGEDVVTADVVTISRAYGKDIDVSIGIDFGKALEHLYVKFELDDSERSVLTTAGTTSTLITALGKLSSPTERHTALKAHLDAVGTVTGRVSKLICGMMPKFMYFAAYDRMDGAIQLELTRQLIANGQINQDAHRGARLFAEFLEYARVSIDDITKVDTYETFNARLQAASNDITD</sequence>
<dbReference type="InterPro" id="IPR041685">
    <property type="entry name" value="AAA_GajA/Old/RecF-like"/>
</dbReference>
<feature type="domain" description="Endonuclease GajA/Old nuclease/RecF-like AAA" evidence="1">
    <location>
        <begin position="1"/>
        <end position="135"/>
    </location>
</feature>
<comment type="caution">
    <text evidence="2">The sequence shown here is derived from an EMBL/GenBank/DDBJ whole genome shotgun (WGS) entry which is preliminary data.</text>
</comment>